<keyword evidence="2" id="KW-1185">Reference proteome</keyword>
<dbReference type="SUPFAM" id="SSF53474">
    <property type="entry name" value="alpha/beta-Hydrolases"/>
    <property type="match status" value="1"/>
</dbReference>
<dbReference type="Proteomes" id="UP000321405">
    <property type="component" value="Unassembled WGS sequence"/>
</dbReference>
<evidence type="ECO:0000313" key="1">
    <source>
        <dbReference type="EMBL" id="GEL03296.1"/>
    </source>
</evidence>
<dbReference type="AlphaFoldDB" id="A0A511BSH5"/>
<dbReference type="EMBL" id="BJVC01000007">
    <property type="protein sequence ID" value="GEL03296.1"/>
    <property type="molecule type" value="Genomic_DNA"/>
</dbReference>
<protein>
    <recommendedName>
        <fullName evidence="3">Alpha/beta hydrolase</fullName>
    </recommendedName>
</protein>
<dbReference type="RefSeq" id="WP_147094361.1">
    <property type="nucleotide sequence ID" value="NZ_BJVC01000007.1"/>
</dbReference>
<name>A0A511BSH5_9PROT</name>
<evidence type="ECO:0008006" key="3">
    <source>
        <dbReference type="Google" id="ProtNLM"/>
    </source>
</evidence>
<sequence length="406" mass="45969">MTTLFENDNYIVRVSHGDDRATKIVVSFTGIGAPERHDTTFFGQPLAMKLQIPWVGLIAKHDGWYRDGDYQQAFAVAASWIRERRRALGATGVEIIGYGVSMGAYAAIRYSRFFAFDYVFAMAPQWSLDREQVSHHSHFQALFQPFMKGMGIRADDVQGTINVFYDPYEKPDAEELRMIRENFPAQAIPVCRAGHSVTEHLKGTALFQQFIEHRAEPAILRRIASRARRIHNDHVTRVVMQGHHRHPLLTYRFLRGVERQKPDAIQHLFEHERNVLGSLGRLLVCAKGGADAARWIFTRLHGLHRSFCLLPYLMAWNGELLCFDSGVYRLSEGHTKPRGLPVILLEDSLFAMTPAGLVPVPGIVEGDGVRFSIRLGGQFLSSRPDGSTSLAAECRDWEKYCRYSPG</sequence>
<reference evidence="1 2" key="1">
    <citation type="submission" date="2019-07" db="EMBL/GenBank/DDBJ databases">
        <title>Whole genome shotgun sequence of Swaminathania salitolerans NBRC 104436.</title>
        <authorList>
            <person name="Hosoyama A."/>
            <person name="Uohara A."/>
            <person name="Ohji S."/>
            <person name="Ichikawa N."/>
        </authorList>
    </citation>
    <scope>NUCLEOTIDE SEQUENCE [LARGE SCALE GENOMIC DNA]</scope>
    <source>
        <strain evidence="1 2">NBRC 104436</strain>
    </source>
</reference>
<proteinExistence type="predicted"/>
<dbReference type="InterPro" id="IPR029058">
    <property type="entry name" value="AB_hydrolase_fold"/>
</dbReference>
<organism evidence="1 2">
    <name type="scientific">Swaminathania salitolerans</name>
    <dbReference type="NCBI Taxonomy" id="182838"/>
    <lineage>
        <taxon>Bacteria</taxon>
        <taxon>Pseudomonadati</taxon>
        <taxon>Pseudomonadota</taxon>
        <taxon>Alphaproteobacteria</taxon>
        <taxon>Acetobacterales</taxon>
        <taxon>Acetobacteraceae</taxon>
        <taxon>Swaminathania</taxon>
    </lineage>
</organism>
<dbReference type="OrthoDB" id="7247356at2"/>
<evidence type="ECO:0000313" key="2">
    <source>
        <dbReference type="Proteomes" id="UP000321405"/>
    </source>
</evidence>
<comment type="caution">
    <text evidence="1">The sequence shown here is derived from an EMBL/GenBank/DDBJ whole genome shotgun (WGS) entry which is preliminary data.</text>
</comment>
<accession>A0A511BSH5</accession>
<gene>
    <name evidence="1" type="ORF">SSA02_24590</name>
</gene>